<protein>
    <submittedName>
        <fullName evidence="1">Uncharacterized beta-barrel protein YwiB, DUF1934 family</fullName>
    </submittedName>
</protein>
<dbReference type="InterPro" id="IPR012674">
    <property type="entry name" value="Calycin"/>
</dbReference>
<dbReference type="EMBL" id="FMYW01000014">
    <property type="protein sequence ID" value="SDC67561.1"/>
    <property type="molecule type" value="Genomic_DNA"/>
</dbReference>
<dbReference type="Proteomes" id="UP000198943">
    <property type="component" value="Unassembled WGS sequence"/>
</dbReference>
<dbReference type="OrthoDB" id="1680906at2"/>
<name>A0A1G6NIT6_9FIRM</name>
<sequence>MQKAKITVSGVSRNSEGVSRLETVNTGTFTEKNGYCYARYEEAEASGMSGTTTTVKWNSSQVSLIRHGAYEMQQEFAEGGTYAGDYRTPYLMIPLETKTKKVRIKKLPYGWKIQLEYDLAYGATDMNRIMTTIIVDLR</sequence>
<evidence type="ECO:0000313" key="2">
    <source>
        <dbReference type="Proteomes" id="UP000198943"/>
    </source>
</evidence>
<proteinExistence type="predicted"/>
<accession>A0A1G6NIT6</accession>
<dbReference type="RefSeq" id="WP_093730930.1">
    <property type="nucleotide sequence ID" value="NZ_FMYW01000014.1"/>
</dbReference>
<dbReference type="InterPro" id="IPR015231">
    <property type="entry name" value="DUF1934"/>
</dbReference>
<keyword evidence="2" id="KW-1185">Reference proteome</keyword>
<evidence type="ECO:0000313" key="1">
    <source>
        <dbReference type="EMBL" id="SDC67561.1"/>
    </source>
</evidence>
<dbReference type="SUPFAM" id="SSF50814">
    <property type="entry name" value="Lipocalins"/>
    <property type="match status" value="1"/>
</dbReference>
<gene>
    <name evidence="1" type="ORF">SAMN04487864_1148</name>
</gene>
<dbReference type="Pfam" id="PF09148">
    <property type="entry name" value="DUF1934"/>
    <property type="match status" value="1"/>
</dbReference>
<dbReference type="Gene3D" id="2.40.128.20">
    <property type="match status" value="1"/>
</dbReference>
<dbReference type="AlphaFoldDB" id="A0A1G6NIT6"/>
<reference evidence="2" key="1">
    <citation type="submission" date="2016-10" db="EMBL/GenBank/DDBJ databases">
        <authorList>
            <person name="Varghese N."/>
            <person name="Submissions S."/>
        </authorList>
    </citation>
    <scope>NUCLEOTIDE SEQUENCE [LARGE SCALE GENOMIC DNA]</scope>
    <source>
        <strain evidence="2">DSM 11005</strain>
    </source>
</reference>
<organism evidence="1 2">
    <name type="scientific">Succiniclasticum ruminis</name>
    <dbReference type="NCBI Taxonomy" id="40841"/>
    <lineage>
        <taxon>Bacteria</taxon>
        <taxon>Bacillati</taxon>
        <taxon>Bacillota</taxon>
        <taxon>Negativicutes</taxon>
        <taxon>Acidaminococcales</taxon>
        <taxon>Acidaminococcaceae</taxon>
        <taxon>Succiniclasticum</taxon>
    </lineage>
</organism>